<dbReference type="SUPFAM" id="SSF46894">
    <property type="entry name" value="C-terminal effector domain of the bipartite response regulators"/>
    <property type="match status" value="1"/>
</dbReference>
<feature type="DNA-binding region" description="OmpR/PhoB-type" evidence="7">
    <location>
        <begin position="124"/>
        <end position="224"/>
    </location>
</feature>
<dbReference type="InterPro" id="IPR039420">
    <property type="entry name" value="WalR-like"/>
</dbReference>
<evidence type="ECO:0000256" key="7">
    <source>
        <dbReference type="PROSITE-ProRule" id="PRU01091"/>
    </source>
</evidence>
<dbReference type="SMART" id="SM00448">
    <property type="entry name" value="REC"/>
    <property type="match status" value="1"/>
</dbReference>
<evidence type="ECO:0000313" key="11">
    <source>
        <dbReference type="Proteomes" id="UP000701698"/>
    </source>
</evidence>
<evidence type="ECO:0000256" key="2">
    <source>
        <dbReference type="ARBA" id="ARBA00023012"/>
    </source>
</evidence>
<keyword evidence="5" id="KW-0804">Transcription</keyword>
<dbReference type="CDD" id="cd00383">
    <property type="entry name" value="trans_reg_C"/>
    <property type="match status" value="1"/>
</dbReference>
<feature type="domain" description="OmpR/PhoB-type" evidence="9">
    <location>
        <begin position="124"/>
        <end position="224"/>
    </location>
</feature>
<dbReference type="Pfam" id="PF00072">
    <property type="entry name" value="Response_reg"/>
    <property type="match status" value="1"/>
</dbReference>
<proteinExistence type="predicted"/>
<dbReference type="GO" id="GO:0000156">
    <property type="term" value="F:phosphorelay response regulator activity"/>
    <property type="evidence" value="ECO:0007669"/>
    <property type="project" value="TreeGrafter"/>
</dbReference>
<dbReference type="FunFam" id="3.40.50.2300:FF:000002">
    <property type="entry name" value="DNA-binding response regulator PhoP"/>
    <property type="match status" value="1"/>
</dbReference>
<dbReference type="InterPro" id="IPR001789">
    <property type="entry name" value="Sig_transdc_resp-reg_receiver"/>
</dbReference>
<dbReference type="SUPFAM" id="SSF52172">
    <property type="entry name" value="CheY-like"/>
    <property type="match status" value="1"/>
</dbReference>
<comment type="caution">
    <text evidence="10">The sequence shown here is derived from an EMBL/GenBank/DDBJ whole genome shotgun (WGS) entry which is preliminary data.</text>
</comment>
<dbReference type="InterPro" id="IPR036388">
    <property type="entry name" value="WH-like_DNA-bd_sf"/>
</dbReference>
<dbReference type="PROSITE" id="PS51755">
    <property type="entry name" value="OMPR_PHOB"/>
    <property type="match status" value="1"/>
</dbReference>
<evidence type="ECO:0000256" key="5">
    <source>
        <dbReference type="ARBA" id="ARBA00023163"/>
    </source>
</evidence>
<keyword evidence="3" id="KW-0805">Transcription regulation</keyword>
<evidence type="ECO:0000313" key="10">
    <source>
        <dbReference type="EMBL" id="MCA9390459.1"/>
    </source>
</evidence>
<dbReference type="GO" id="GO:0000976">
    <property type="term" value="F:transcription cis-regulatory region binding"/>
    <property type="evidence" value="ECO:0007669"/>
    <property type="project" value="TreeGrafter"/>
</dbReference>
<dbReference type="PANTHER" id="PTHR48111:SF22">
    <property type="entry name" value="REGULATOR OF RPOS"/>
    <property type="match status" value="1"/>
</dbReference>
<feature type="modified residue" description="4-aspartylphosphate" evidence="6">
    <location>
        <position position="51"/>
    </location>
</feature>
<organism evidence="10 11">
    <name type="scientific">candidate division WWE3 bacterium</name>
    <dbReference type="NCBI Taxonomy" id="2053526"/>
    <lineage>
        <taxon>Bacteria</taxon>
        <taxon>Katanobacteria</taxon>
    </lineage>
</organism>
<dbReference type="GO" id="GO:0032993">
    <property type="term" value="C:protein-DNA complex"/>
    <property type="evidence" value="ECO:0007669"/>
    <property type="project" value="TreeGrafter"/>
</dbReference>
<dbReference type="PROSITE" id="PS50110">
    <property type="entry name" value="RESPONSE_REGULATORY"/>
    <property type="match status" value="1"/>
</dbReference>
<evidence type="ECO:0000256" key="3">
    <source>
        <dbReference type="ARBA" id="ARBA00023015"/>
    </source>
</evidence>
<keyword evidence="2" id="KW-0902">Two-component regulatory system</keyword>
<feature type="domain" description="Response regulatory" evidence="8">
    <location>
        <begin position="2"/>
        <end position="116"/>
    </location>
</feature>
<dbReference type="PANTHER" id="PTHR48111">
    <property type="entry name" value="REGULATOR OF RPOS"/>
    <property type="match status" value="1"/>
</dbReference>
<dbReference type="EMBL" id="JAGQKX010000102">
    <property type="protein sequence ID" value="MCA9390459.1"/>
    <property type="molecule type" value="Genomic_DNA"/>
</dbReference>
<evidence type="ECO:0000256" key="1">
    <source>
        <dbReference type="ARBA" id="ARBA00022553"/>
    </source>
</evidence>
<reference evidence="10" key="1">
    <citation type="submission" date="2020-04" db="EMBL/GenBank/DDBJ databases">
        <authorList>
            <person name="Zhang T."/>
        </authorList>
    </citation>
    <scope>NUCLEOTIDE SEQUENCE</scope>
    <source>
        <strain evidence="10">HKST-UBA01</strain>
    </source>
</reference>
<keyword evidence="4 7" id="KW-0238">DNA-binding</keyword>
<dbReference type="InterPro" id="IPR001867">
    <property type="entry name" value="OmpR/PhoB-type_DNA-bd"/>
</dbReference>
<evidence type="ECO:0000259" key="9">
    <source>
        <dbReference type="PROSITE" id="PS51755"/>
    </source>
</evidence>
<reference evidence="10" key="2">
    <citation type="journal article" date="2021" name="Microbiome">
        <title>Successional dynamics and alternative stable states in a saline activated sludge microbial community over 9 years.</title>
        <authorList>
            <person name="Wang Y."/>
            <person name="Ye J."/>
            <person name="Ju F."/>
            <person name="Liu L."/>
            <person name="Boyd J.A."/>
            <person name="Deng Y."/>
            <person name="Parks D.H."/>
            <person name="Jiang X."/>
            <person name="Yin X."/>
            <person name="Woodcroft B.J."/>
            <person name="Tyson G.W."/>
            <person name="Hugenholtz P."/>
            <person name="Polz M.F."/>
            <person name="Zhang T."/>
        </authorList>
    </citation>
    <scope>NUCLEOTIDE SEQUENCE</scope>
    <source>
        <strain evidence="10">HKST-UBA01</strain>
    </source>
</reference>
<dbReference type="Pfam" id="PF00486">
    <property type="entry name" value="Trans_reg_C"/>
    <property type="match status" value="1"/>
</dbReference>
<evidence type="ECO:0000256" key="6">
    <source>
        <dbReference type="PROSITE-ProRule" id="PRU00169"/>
    </source>
</evidence>
<dbReference type="Gene3D" id="6.10.250.690">
    <property type="match status" value="1"/>
</dbReference>
<dbReference type="InterPro" id="IPR011006">
    <property type="entry name" value="CheY-like_superfamily"/>
</dbReference>
<name>A0A955RPP0_UNCKA</name>
<protein>
    <submittedName>
        <fullName evidence="10">Response regulator transcription factor</fullName>
    </submittedName>
</protein>
<dbReference type="GO" id="GO:0005829">
    <property type="term" value="C:cytosol"/>
    <property type="evidence" value="ECO:0007669"/>
    <property type="project" value="TreeGrafter"/>
</dbReference>
<keyword evidence="1 6" id="KW-0597">Phosphoprotein</keyword>
<dbReference type="Gene3D" id="1.10.10.10">
    <property type="entry name" value="Winged helix-like DNA-binding domain superfamily/Winged helix DNA-binding domain"/>
    <property type="match status" value="1"/>
</dbReference>
<accession>A0A955RPP0</accession>
<dbReference type="FunFam" id="1.10.10.10:FF:000005">
    <property type="entry name" value="Two-component system response regulator"/>
    <property type="match status" value="1"/>
</dbReference>
<dbReference type="AlphaFoldDB" id="A0A955RPP0"/>
<evidence type="ECO:0000256" key="4">
    <source>
        <dbReference type="ARBA" id="ARBA00023125"/>
    </source>
</evidence>
<sequence>MKILVVEDEKRIADNIKKGLELKSHIVDVAYDGYDGYSFAASEEYDVIILDLMLPGKDGVTICKQLRAEGDSTPILMLTAKTLVEDRVNGLDSGADDYLGKPFAFEELIARIHALSRRPQGVLVEELMVGDLTLDPKNYEVKRGSKKIDLSKKEFALLEFLMRTPGTVYSKEELTERVWEFDADVLPNTAQVYIGYLRNKIDKPFPNRKPLIQTVRGFGYKIGE</sequence>
<dbReference type="Gene3D" id="3.40.50.2300">
    <property type="match status" value="1"/>
</dbReference>
<dbReference type="GO" id="GO:0006355">
    <property type="term" value="P:regulation of DNA-templated transcription"/>
    <property type="evidence" value="ECO:0007669"/>
    <property type="project" value="InterPro"/>
</dbReference>
<gene>
    <name evidence="10" type="ORF">KC571_03575</name>
</gene>
<dbReference type="Proteomes" id="UP000701698">
    <property type="component" value="Unassembled WGS sequence"/>
</dbReference>
<dbReference type="InterPro" id="IPR016032">
    <property type="entry name" value="Sig_transdc_resp-reg_C-effctor"/>
</dbReference>
<dbReference type="SMART" id="SM00862">
    <property type="entry name" value="Trans_reg_C"/>
    <property type="match status" value="1"/>
</dbReference>
<evidence type="ECO:0000259" key="8">
    <source>
        <dbReference type="PROSITE" id="PS50110"/>
    </source>
</evidence>